<reference evidence="1 2" key="1">
    <citation type="submission" date="2016-10" db="EMBL/GenBank/DDBJ databases">
        <authorList>
            <person name="de Groot N.N."/>
        </authorList>
    </citation>
    <scope>NUCLEOTIDE SEQUENCE [LARGE SCALE GENOMIC DNA]</scope>
    <source>
        <strain evidence="1 2">ASO4-2</strain>
    </source>
</reference>
<dbReference type="AlphaFoldDB" id="A0A1G6EN05"/>
<evidence type="ECO:0000313" key="2">
    <source>
        <dbReference type="Proteomes" id="UP000198771"/>
    </source>
</evidence>
<proteinExistence type="predicted"/>
<protein>
    <submittedName>
        <fullName evidence="1">Uncharacterized protein</fullName>
    </submittedName>
</protein>
<gene>
    <name evidence="1" type="ORF">SAMN05660653_02969</name>
</gene>
<keyword evidence="2" id="KW-1185">Reference proteome</keyword>
<organism evidence="1 2">
    <name type="scientific">Desulfonatronum thiosulfatophilum</name>
    <dbReference type="NCBI Taxonomy" id="617002"/>
    <lineage>
        <taxon>Bacteria</taxon>
        <taxon>Pseudomonadati</taxon>
        <taxon>Thermodesulfobacteriota</taxon>
        <taxon>Desulfovibrionia</taxon>
        <taxon>Desulfovibrionales</taxon>
        <taxon>Desulfonatronaceae</taxon>
        <taxon>Desulfonatronum</taxon>
    </lineage>
</organism>
<dbReference type="EMBL" id="FMXO01000020">
    <property type="protein sequence ID" value="SDB58787.1"/>
    <property type="molecule type" value="Genomic_DNA"/>
</dbReference>
<sequence>MDETVITFDDWEKVLKTSAPPERYHAYRLSGSHRQIPLLASGTDNIPDIEVFKRHLEWKQSYLAPDRYAFGCFRGVWVGPS</sequence>
<dbReference type="Proteomes" id="UP000198771">
    <property type="component" value="Unassembled WGS sequence"/>
</dbReference>
<name>A0A1G6EN05_9BACT</name>
<accession>A0A1G6EN05</accession>
<evidence type="ECO:0000313" key="1">
    <source>
        <dbReference type="EMBL" id="SDB58787.1"/>
    </source>
</evidence>